<dbReference type="AlphaFoldDB" id="A0AAN9QBP6"/>
<evidence type="ECO:0000313" key="2">
    <source>
        <dbReference type="Proteomes" id="UP001367508"/>
    </source>
</evidence>
<protein>
    <submittedName>
        <fullName evidence="1">Uncharacterized protein</fullName>
    </submittedName>
</protein>
<sequence length="90" mass="10333">MFIVRNSYSCEDRSSTPNVHNTSLVKNQTAENKHKDSEIVPEREMSLKRESYEDGTLIMQFLCNELTLWTLDMQDTDANGIKEAPHNTAN</sequence>
<dbReference type="SUPFAM" id="SSF48445">
    <property type="entry name" value="14-3-3 protein"/>
    <property type="match status" value="1"/>
</dbReference>
<organism evidence="1 2">
    <name type="scientific">Canavalia gladiata</name>
    <name type="common">Sword bean</name>
    <name type="synonym">Dolichos gladiatus</name>
    <dbReference type="NCBI Taxonomy" id="3824"/>
    <lineage>
        <taxon>Eukaryota</taxon>
        <taxon>Viridiplantae</taxon>
        <taxon>Streptophyta</taxon>
        <taxon>Embryophyta</taxon>
        <taxon>Tracheophyta</taxon>
        <taxon>Spermatophyta</taxon>
        <taxon>Magnoliopsida</taxon>
        <taxon>eudicotyledons</taxon>
        <taxon>Gunneridae</taxon>
        <taxon>Pentapetalae</taxon>
        <taxon>rosids</taxon>
        <taxon>fabids</taxon>
        <taxon>Fabales</taxon>
        <taxon>Fabaceae</taxon>
        <taxon>Papilionoideae</taxon>
        <taxon>50 kb inversion clade</taxon>
        <taxon>NPAAA clade</taxon>
        <taxon>indigoferoid/millettioid clade</taxon>
        <taxon>Phaseoleae</taxon>
        <taxon>Canavalia</taxon>
    </lineage>
</organism>
<comment type="caution">
    <text evidence="1">The sequence shown here is derived from an EMBL/GenBank/DDBJ whole genome shotgun (WGS) entry which is preliminary data.</text>
</comment>
<reference evidence="1 2" key="1">
    <citation type="submission" date="2024-01" db="EMBL/GenBank/DDBJ databases">
        <title>The genomes of 5 underutilized Papilionoideae crops provide insights into root nodulation and disease resistanc.</title>
        <authorList>
            <person name="Jiang F."/>
        </authorList>
    </citation>
    <scope>NUCLEOTIDE SEQUENCE [LARGE SCALE GENOMIC DNA]</scope>
    <source>
        <strain evidence="1">LVBAO_FW01</strain>
        <tissue evidence="1">Leaves</tissue>
    </source>
</reference>
<name>A0AAN9QBP6_CANGL</name>
<keyword evidence="2" id="KW-1185">Reference proteome</keyword>
<proteinExistence type="predicted"/>
<dbReference type="Gene3D" id="1.20.190.20">
    <property type="entry name" value="14-3-3 domain"/>
    <property type="match status" value="1"/>
</dbReference>
<dbReference type="Proteomes" id="UP001367508">
    <property type="component" value="Unassembled WGS sequence"/>
</dbReference>
<dbReference type="EMBL" id="JAYMYQ010000005">
    <property type="protein sequence ID" value="KAK7329282.1"/>
    <property type="molecule type" value="Genomic_DNA"/>
</dbReference>
<evidence type="ECO:0000313" key="1">
    <source>
        <dbReference type="EMBL" id="KAK7329282.1"/>
    </source>
</evidence>
<dbReference type="InterPro" id="IPR036815">
    <property type="entry name" value="14-3-3_dom_sf"/>
</dbReference>
<gene>
    <name evidence="1" type="ORF">VNO77_23437</name>
</gene>
<accession>A0AAN9QBP6</accession>